<protein>
    <submittedName>
        <fullName evidence="1">Endonuclease</fullName>
    </submittedName>
</protein>
<keyword evidence="1" id="KW-0540">Nuclease</keyword>
<dbReference type="EMBL" id="KM520332">
    <property type="protein sequence ID" value="AIW56749.1"/>
    <property type="molecule type" value="Genomic_DNA"/>
</dbReference>
<dbReference type="InterPro" id="IPR008029">
    <property type="entry name" value="Phage_T7_Gp3_endoDNaseI"/>
</dbReference>
<keyword evidence="1" id="KW-0255">Endonuclease</keyword>
<dbReference type="GO" id="GO:0008833">
    <property type="term" value="F:deoxyribonuclease IV (phage-T4-induced) activity"/>
    <property type="evidence" value="ECO:0007669"/>
    <property type="project" value="InterPro"/>
</dbReference>
<dbReference type="SUPFAM" id="SSF52980">
    <property type="entry name" value="Restriction endonuclease-like"/>
    <property type="match status" value="1"/>
</dbReference>
<keyword evidence="1" id="KW-0378">Hydrolase</keyword>
<evidence type="ECO:0000313" key="1">
    <source>
        <dbReference type="EMBL" id="AIW56749.1"/>
    </source>
</evidence>
<dbReference type="GO" id="GO:0016032">
    <property type="term" value="P:viral process"/>
    <property type="evidence" value="ECO:0007669"/>
    <property type="project" value="InterPro"/>
</dbReference>
<dbReference type="GO" id="GO:0015074">
    <property type="term" value="P:DNA integration"/>
    <property type="evidence" value="ECO:0007669"/>
    <property type="project" value="InterPro"/>
</dbReference>
<proteinExistence type="predicted"/>
<name>A0A0A0UXU0_9VIRU</name>
<accession>A0A0A0UXU0</accession>
<organism evidence="1">
    <name type="scientific">uncultured virus</name>
    <dbReference type="NCBI Taxonomy" id="340016"/>
    <lineage>
        <taxon>Viruses</taxon>
        <taxon>environmental samples</taxon>
    </lineage>
</organism>
<dbReference type="CDD" id="cd22324">
    <property type="entry name" value="Endonuclease_I"/>
    <property type="match status" value="1"/>
</dbReference>
<dbReference type="Pfam" id="PF05367">
    <property type="entry name" value="Phage_endo_I"/>
    <property type="match status" value="1"/>
</dbReference>
<reference evidence="1" key="1">
    <citation type="journal article" date="2014" name="Proc. Natl. Acad. Sci. U.S.A.">
        <title>Ribonucleotide reductases reveal novel viral diversity and predict biological and ecological features of unknown marine viruses.</title>
        <authorList>
            <person name="Sakowski E.G."/>
            <person name="Munsell E.V."/>
            <person name="Hyatt M."/>
            <person name="Kress W."/>
            <person name="Williamson S.J."/>
            <person name="Nasko D.J."/>
            <person name="Polson S.W."/>
            <person name="Wommack K.E."/>
        </authorList>
    </citation>
    <scope>NUCLEOTIDE SEQUENCE</scope>
</reference>
<sequence>MKYRSKFEETVIKNLEIEQIKFFYEKERLKYVQPIIHRSYLPDLYFPATNIYVEIKGRFTIADRKKHLWIRQSTKHDIRFCFQNARVKIRKNSKTSYADWCNKYNFKWCEKKIPKEWMVKNGRR</sequence>
<dbReference type="Gene3D" id="3.40.91.30">
    <property type="match status" value="1"/>
</dbReference>
<dbReference type="InterPro" id="IPR011335">
    <property type="entry name" value="Restrct_endonuc-II-like"/>
</dbReference>